<evidence type="ECO:0000256" key="2">
    <source>
        <dbReference type="ARBA" id="ARBA00013729"/>
    </source>
</evidence>
<dbReference type="NCBIfam" id="TIGR01462">
    <property type="entry name" value="greA"/>
    <property type="match status" value="1"/>
</dbReference>
<reference key="1">
    <citation type="submission" date="2009-08" db="EMBL/GenBank/DDBJ databases">
        <title>The genome sequence of Spirochaeta thermophila DSM6192.</title>
        <authorList>
            <person name="Angelov A."/>
            <person name="Mientus M."/>
            <person name="Wittenberg S."/>
            <person name="Lehmann R."/>
            <person name="Liesegang H."/>
            <person name="Daniel R."/>
            <person name="Liebl W."/>
        </authorList>
    </citation>
    <scope>NUCLEOTIDE SEQUENCE</scope>
    <source>
        <strain>DSM 6192</strain>
    </source>
</reference>
<evidence type="ECO:0000256" key="7">
    <source>
        <dbReference type="ARBA" id="ARBA00030776"/>
    </source>
</evidence>
<reference evidence="12 13" key="2">
    <citation type="journal article" date="2010" name="J. Bacteriol.">
        <title>Genome sequence of the polysaccharide-degrading, thermophilic anaerobe Spirochaeta thermophila DSM 6192.</title>
        <authorList>
            <person name="Angelov A."/>
            <person name="Liebl S."/>
            <person name="Ballschmiter M."/>
            <person name="Bomeke M."/>
            <person name="Lehmann R."/>
            <person name="Liesegang H."/>
            <person name="Daniel R."/>
            <person name="Liebl W."/>
        </authorList>
    </citation>
    <scope>NUCLEOTIDE SEQUENCE [LARGE SCALE GENOMIC DNA]</scope>
    <source>
        <strain evidence="13">ATCC 49972 / DSM 6192 / RI 19.B1</strain>
    </source>
</reference>
<evidence type="ECO:0000256" key="6">
    <source>
        <dbReference type="ARBA" id="ARBA00024916"/>
    </source>
</evidence>
<dbReference type="PROSITE" id="PS00830">
    <property type="entry name" value="GREAB_2"/>
    <property type="match status" value="1"/>
</dbReference>
<dbReference type="InterPro" id="IPR028624">
    <property type="entry name" value="Tscrpt_elong_fac_GreA/B"/>
</dbReference>
<dbReference type="GO" id="GO:0003677">
    <property type="term" value="F:DNA binding"/>
    <property type="evidence" value="ECO:0007669"/>
    <property type="project" value="UniProtKB-UniRule"/>
</dbReference>
<dbReference type="GO" id="GO:0006354">
    <property type="term" value="P:DNA-templated transcription elongation"/>
    <property type="evidence" value="ECO:0007669"/>
    <property type="project" value="TreeGrafter"/>
</dbReference>
<dbReference type="FunFam" id="1.10.287.180:FF:000001">
    <property type="entry name" value="Transcription elongation factor GreA"/>
    <property type="match status" value="1"/>
</dbReference>
<dbReference type="InterPro" id="IPR022691">
    <property type="entry name" value="Tscrpt_elong_fac_GreA/B_N"/>
</dbReference>
<dbReference type="eggNOG" id="COG0782">
    <property type="taxonomic scope" value="Bacteria"/>
</dbReference>
<proteinExistence type="inferred from homology"/>
<dbReference type="eggNOG" id="COG1747">
    <property type="taxonomic scope" value="Bacteria"/>
</dbReference>
<evidence type="ECO:0000259" key="11">
    <source>
        <dbReference type="Pfam" id="PF03449"/>
    </source>
</evidence>
<dbReference type="Pfam" id="PF03449">
    <property type="entry name" value="GreA_GreB_N"/>
    <property type="match status" value="1"/>
</dbReference>
<dbReference type="SUPFAM" id="SSF46557">
    <property type="entry name" value="GreA transcript cleavage protein, N-terminal domain"/>
    <property type="match status" value="1"/>
</dbReference>
<evidence type="ECO:0000256" key="9">
    <source>
        <dbReference type="RuleBase" id="RU000556"/>
    </source>
</evidence>
<dbReference type="Proteomes" id="UP000001296">
    <property type="component" value="Chromosome"/>
</dbReference>
<dbReference type="SUPFAM" id="SSF48452">
    <property type="entry name" value="TPR-like"/>
    <property type="match status" value="1"/>
</dbReference>
<dbReference type="InterPro" id="IPR036805">
    <property type="entry name" value="Tscrpt_elong_fac_GreA/B_N_sf"/>
</dbReference>
<sequence length="898" mass="106117">MSDALRKELQEKLNEEKWTRAALTSYSVTQFKELDDLIERIRKAGWSTEALQICEEHLEHTKHSIVALYISGILKIEKRAVDDEHLVSLIQLFIDQRKWKIVEYLCQRVLEYGENRFALKTLAHWYETEGREADKVAIWERLIKVDYEEADLVKTLAEKKLEQGATEEAVDLYKKALHRYIGKGDFPNVKEIWERLLTLAPQDISFFDHAKSKIVTMLGEEKAIQLLYLLYEAHKDAEDQDIPISILKQILSYDPRDTRARKALVEAYRKKYAGHSNLEEYLKISNLTQNWRNVHEAIEDFERHIAFDEGNFVYHRTWGVGRIRSIKGDEVVIDFVKKRGHKMSLQLAIDSLQVLDKRHIWVLKAVSSKEKLKKMFLSNVRWGLEVVIKSLENNASIRDIKSELVPSILSSREWMEWSERARELLKTDPMFGNVPNRSDRYMVRSHPVSFEEKIYLRFKAEKSFFARLKTMEEYLQQGEPDSEFFNEMLEYFISFLKGEEITETTICSGLFLSRLLKQYPYLGERIQVDLLDLFSRLDDPRTMKDVFAKIQDQDYRRLFLEFVKHNLPGWPRIFKDLFPQYLNRYIIESLRDAGRTDVLQELVDDLFDRYKEEREAFIWLIRNYLDEEWFRKTFELSFERILINFLHLLDITYREIENSKNVVHNRKLNKQVYAFLFQEQRLEQYLLHASEEEVIRIYSLVEDVEGLDPATKIELRHLIMEHFPGIKLPGREEREVVVPRGIMVTPAAYAAKQKELKYLHEVEVPKNSKEISQALLLGDLRENAEYKAAKERQEMLNSTIGKLKEELERAQIVRPDEVDASQISFGTKVTLLNKETKKRETYVILGPWESNPDKGIISYLSPFGSELYGHKEGEELEFTINERTYHYVVEKIEKADMS</sequence>
<protein>
    <recommendedName>
        <fullName evidence="2 8">Transcription elongation factor GreA</fullName>
    </recommendedName>
    <alternativeName>
        <fullName evidence="7 8">Transcript cleavage factor GreA</fullName>
    </alternativeName>
</protein>
<organism evidence="12 13">
    <name type="scientific">Winmispira thermophila (strain ATCC 49972 / DSM 6192 / RI 19.B1)</name>
    <name type="common">Spirochaeta thermophila</name>
    <dbReference type="NCBI Taxonomy" id="665571"/>
    <lineage>
        <taxon>Bacteria</taxon>
        <taxon>Pseudomonadati</taxon>
        <taxon>Spirochaetota</taxon>
        <taxon>Spirochaetia</taxon>
        <taxon>Winmispirales</taxon>
        <taxon>Winmispiraceae</taxon>
        <taxon>Winmispira</taxon>
    </lineage>
</organism>
<keyword evidence="3 8" id="KW-0805">Transcription regulation</keyword>
<dbReference type="PROSITE" id="PS00829">
    <property type="entry name" value="GREAB_1"/>
    <property type="match status" value="1"/>
</dbReference>
<dbReference type="InterPro" id="IPR018151">
    <property type="entry name" value="TF_GreA/GreB_CS"/>
</dbReference>
<dbReference type="RefSeq" id="WP_013313893.1">
    <property type="nucleotide sequence ID" value="NC_014484.1"/>
</dbReference>
<evidence type="ECO:0000256" key="5">
    <source>
        <dbReference type="ARBA" id="ARBA00023163"/>
    </source>
</evidence>
<evidence type="ECO:0000256" key="3">
    <source>
        <dbReference type="ARBA" id="ARBA00023015"/>
    </source>
</evidence>
<evidence type="ECO:0000256" key="8">
    <source>
        <dbReference type="HAMAP-Rule" id="MF_00105"/>
    </source>
</evidence>
<dbReference type="KEGG" id="sta:STHERM_c11070"/>
<dbReference type="InterPro" id="IPR001437">
    <property type="entry name" value="Tscrpt_elong_fac_GreA/B_C"/>
</dbReference>
<evidence type="ECO:0000259" key="10">
    <source>
        <dbReference type="Pfam" id="PF01272"/>
    </source>
</evidence>
<dbReference type="PANTHER" id="PTHR30437:SF4">
    <property type="entry name" value="TRANSCRIPTION ELONGATION FACTOR GREA"/>
    <property type="match status" value="1"/>
</dbReference>
<dbReference type="GO" id="GO:0032784">
    <property type="term" value="P:regulation of DNA-templated transcription elongation"/>
    <property type="evidence" value="ECO:0007669"/>
    <property type="project" value="UniProtKB-UniRule"/>
</dbReference>
<dbReference type="PaxDb" id="665571-STHERM_c11070"/>
<evidence type="ECO:0000313" key="12">
    <source>
        <dbReference type="EMBL" id="ADN02052.1"/>
    </source>
</evidence>
<dbReference type="NCBIfam" id="NF011309">
    <property type="entry name" value="PRK14720.1"/>
    <property type="match status" value="1"/>
</dbReference>
<name>E0RSR5_WINT6</name>
<evidence type="ECO:0000256" key="4">
    <source>
        <dbReference type="ARBA" id="ARBA00023125"/>
    </source>
</evidence>
<feature type="domain" description="Transcription elongation factor GreA/GreB C-terminal" evidence="10">
    <location>
        <begin position="821"/>
        <end position="893"/>
    </location>
</feature>
<dbReference type="Gene3D" id="1.25.40.10">
    <property type="entry name" value="Tetratricopeptide repeat domain"/>
    <property type="match status" value="2"/>
</dbReference>
<dbReference type="InterPro" id="IPR023459">
    <property type="entry name" value="Tscrpt_elong_fac_GreA/B_fam"/>
</dbReference>
<dbReference type="EMBL" id="CP001698">
    <property type="protein sequence ID" value="ADN02052.1"/>
    <property type="molecule type" value="Genomic_DNA"/>
</dbReference>
<dbReference type="InterPro" id="IPR006359">
    <property type="entry name" value="Tscrpt_elong_fac_GreA"/>
</dbReference>
<dbReference type="Gene3D" id="3.10.50.30">
    <property type="entry name" value="Transcription elongation factor, GreA/GreB, C-terminal domain"/>
    <property type="match status" value="1"/>
</dbReference>
<dbReference type="Gene3D" id="1.10.287.180">
    <property type="entry name" value="Transcription elongation factor, GreA/GreB, N-terminal domain"/>
    <property type="match status" value="1"/>
</dbReference>
<keyword evidence="5 8" id="KW-0804">Transcription</keyword>
<keyword evidence="4 8" id="KW-0238">DNA-binding</keyword>
<accession>E0RSR5</accession>
<feature type="domain" description="Transcription elongation factor GreA/GreB N-terminal" evidence="11">
    <location>
        <begin position="742"/>
        <end position="812"/>
    </location>
</feature>
<comment type="similarity">
    <text evidence="1 8 9">Belongs to the GreA/GreB family.</text>
</comment>
<dbReference type="HAMAP" id="MF_00105">
    <property type="entry name" value="GreA_GreB"/>
    <property type="match status" value="1"/>
</dbReference>
<gene>
    <name evidence="8" type="primary">greA</name>
    <name evidence="12" type="ordered locus">STHERM_c11070</name>
</gene>
<dbReference type="HOGENOM" id="CLU_322611_0_0_12"/>
<dbReference type="AlphaFoldDB" id="E0RSR5"/>
<evidence type="ECO:0000313" key="13">
    <source>
        <dbReference type="Proteomes" id="UP000001296"/>
    </source>
</evidence>
<evidence type="ECO:0000256" key="1">
    <source>
        <dbReference type="ARBA" id="ARBA00008213"/>
    </source>
</evidence>
<dbReference type="Pfam" id="PF01272">
    <property type="entry name" value="GreA_GreB"/>
    <property type="match status" value="1"/>
</dbReference>
<dbReference type="PANTHER" id="PTHR30437">
    <property type="entry name" value="TRANSCRIPTION ELONGATION FACTOR GREA"/>
    <property type="match status" value="1"/>
</dbReference>
<dbReference type="InterPro" id="IPR036953">
    <property type="entry name" value="GreA/GreB_C_sf"/>
</dbReference>
<comment type="function">
    <text evidence="6 8 9">Necessary for efficient RNA polymerase transcription elongation past template-encoded arresting sites. The arresting sites in DNA have the property of trapping a certain fraction of elongating RNA polymerases that pass through, resulting in locked ternary complexes. Cleavage of the nascent transcript by cleavage factors such as GreA or GreB allows the resumption of elongation from the new 3'terminus. GreA releases sequences of 2 to 3 nucleotides.</text>
</comment>
<dbReference type="SUPFAM" id="SSF54534">
    <property type="entry name" value="FKBP-like"/>
    <property type="match status" value="1"/>
</dbReference>
<dbReference type="InterPro" id="IPR011990">
    <property type="entry name" value="TPR-like_helical_dom_sf"/>
</dbReference>
<dbReference type="GO" id="GO:0070063">
    <property type="term" value="F:RNA polymerase binding"/>
    <property type="evidence" value="ECO:0007669"/>
    <property type="project" value="InterPro"/>
</dbReference>